<gene>
    <name evidence="2" type="ORF">BDQ12DRAFT_722438</name>
</gene>
<proteinExistence type="predicted"/>
<dbReference type="Proteomes" id="UP000308652">
    <property type="component" value="Unassembled WGS sequence"/>
</dbReference>
<evidence type="ECO:0000313" key="2">
    <source>
        <dbReference type="EMBL" id="TFK39600.1"/>
    </source>
</evidence>
<accession>A0A5C3M2W0</accession>
<organism evidence="2 3">
    <name type="scientific">Crucibulum laeve</name>
    <dbReference type="NCBI Taxonomy" id="68775"/>
    <lineage>
        <taxon>Eukaryota</taxon>
        <taxon>Fungi</taxon>
        <taxon>Dikarya</taxon>
        <taxon>Basidiomycota</taxon>
        <taxon>Agaricomycotina</taxon>
        <taxon>Agaricomycetes</taxon>
        <taxon>Agaricomycetidae</taxon>
        <taxon>Agaricales</taxon>
        <taxon>Agaricineae</taxon>
        <taxon>Nidulariaceae</taxon>
        <taxon>Crucibulum</taxon>
    </lineage>
</organism>
<dbReference type="EMBL" id="ML213599">
    <property type="protein sequence ID" value="TFK39600.1"/>
    <property type="molecule type" value="Genomic_DNA"/>
</dbReference>
<dbReference type="AlphaFoldDB" id="A0A5C3M2W0"/>
<evidence type="ECO:0000256" key="1">
    <source>
        <dbReference type="SAM" id="MobiDB-lite"/>
    </source>
</evidence>
<name>A0A5C3M2W0_9AGAR</name>
<evidence type="ECO:0000313" key="3">
    <source>
        <dbReference type="Proteomes" id="UP000308652"/>
    </source>
</evidence>
<feature type="region of interest" description="Disordered" evidence="1">
    <location>
        <begin position="1"/>
        <end position="56"/>
    </location>
</feature>
<reference evidence="2 3" key="1">
    <citation type="journal article" date="2019" name="Nat. Ecol. Evol.">
        <title>Megaphylogeny resolves global patterns of mushroom evolution.</title>
        <authorList>
            <person name="Varga T."/>
            <person name="Krizsan K."/>
            <person name="Foldi C."/>
            <person name="Dima B."/>
            <person name="Sanchez-Garcia M."/>
            <person name="Sanchez-Ramirez S."/>
            <person name="Szollosi G.J."/>
            <person name="Szarkandi J.G."/>
            <person name="Papp V."/>
            <person name="Albert L."/>
            <person name="Andreopoulos W."/>
            <person name="Angelini C."/>
            <person name="Antonin V."/>
            <person name="Barry K.W."/>
            <person name="Bougher N.L."/>
            <person name="Buchanan P."/>
            <person name="Buyck B."/>
            <person name="Bense V."/>
            <person name="Catcheside P."/>
            <person name="Chovatia M."/>
            <person name="Cooper J."/>
            <person name="Damon W."/>
            <person name="Desjardin D."/>
            <person name="Finy P."/>
            <person name="Geml J."/>
            <person name="Haridas S."/>
            <person name="Hughes K."/>
            <person name="Justo A."/>
            <person name="Karasinski D."/>
            <person name="Kautmanova I."/>
            <person name="Kiss B."/>
            <person name="Kocsube S."/>
            <person name="Kotiranta H."/>
            <person name="LaButti K.M."/>
            <person name="Lechner B.E."/>
            <person name="Liimatainen K."/>
            <person name="Lipzen A."/>
            <person name="Lukacs Z."/>
            <person name="Mihaltcheva S."/>
            <person name="Morgado L.N."/>
            <person name="Niskanen T."/>
            <person name="Noordeloos M.E."/>
            <person name="Ohm R.A."/>
            <person name="Ortiz-Santana B."/>
            <person name="Ovrebo C."/>
            <person name="Racz N."/>
            <person name="Riley R."/>
            <person name="Savchenko A."/>
            <person name="Shiryaev A."/>
            <person name="Soop K."/>
            <person name="Spirin V."/>
            <person name="Szebenyi C."/>
            <person name="Tomsovsky M."/>
            <person name="Tulloss R.E."/>
            <person name="Uehling J."/>
            <person name="Grigoriev I.V."/>
            <person name="Vagvolgyi C."/>
            <person name="Papp T."/>
            <person name="Martin F.M."/>
            <person name="Miettinen O."/>
            <person name="Hibbett D.S."/>
            <person name="Nagy L.G."/>
        </authorList>
    </citation>
    <scope>NUCLEOTIDE SEQUENCE [LARGE SCALE GENOMIC DNA]</scope>
    <source>
        <strain evidence="2 3">CBS 166.37</strain>
    </source>
</reference>
<keyword evidence="3" id="KW-1185">Reference proteome</keyword>
<sequence>MPKKSHQSQQAKAQRASKKRGFESAFMDNDPVERLVDPDFEPENGGDTSDSDKEILPAAGFTFSIVEGAMDISDSLERK</sequence>
<protein>
    <submittedName>
        <fullName evidence="2">Uncharacterized protein</fullName>
    </submittedName>
</protein>